<feature type="transmembrane region" description="Helical" evidence="9">
    <location>
        <begin position="43"/>
        <end position="65"/>
    </location>
</feature>
<sequence length="165" mass="18838">MRAVMHFLHKRAENVLVILMAVMFAAFIVQIGSRYVFNAPVDWAYEVILDTWLWAVFWGAAFLLDDRDHVKFDVIYNAGRERTRRIYALISAVLLAGGFLASVPATWDYISFKAIRSSDMLGIRLDYLFSVYLAFLAGMIVRYAIRAVRLAKGAPMSAFEREDSL</sequence>
<evidence type="ECO:0000313" key="11">
    <source>
        <dbReference type="EMBL" id="MBT9289546.1"/>
    </source>
</evidence>
<feature type="transmembrane region" description="Helical" evidence="9">
    <location>
        <begin position="12"/>
        <end position="31"/>
    </location>
</feature>
<proteinExistence type="inferred from homology"/>
<reference evidence="11 12" key="1">
    <citation type="submission" date="2021-06" db="EMBL/GenBank/DDBJ databases">
        <authorList>
            <person name="Grouzdev D.S."/>
            <person name="Koziaeva V."/>
        </authorList>
    </citation>
    <scope>NUCLEOTIDE SEQUENCE [LARGE SCALE GENOMIC DNA]</scope>
    <source>
        <strain evidence="11 12">22</strain>
    </source>
</reference>
<gene>
    <name evidence="11" type="ORF">KL771_08785</name>
</gene>
<dbReference type="PANTHER" id="PTHR35011:SF2">
    <property type="entry name" value="2,3-DIKETO-L-GULONATE TRAP TRANSPORTER SMALL PERMEASE PROTEIN YIAM"/>
    <property type="match status" value="1"/>
</dbReference>
<organism evidence="11 12">
    <name type="scientific">Prosthecodimorpha staleyi</name>
    <dbReference type="NCBI Taxonomy" id="2840188"/>
    <lineage>
        <taxon>Bacteria</taxon>
        <taxon>Pseudomonadati</taxon>
        <taxon>Pseudomonadota</taxon>
        <taxon>Alphaproteobacteria</taxon>
        <taxon>Hyphomicrobiales</taxon>
        <taxon>Ancalomicrobiaceae</taxon>
        <taxon>Prosthecodimorpha</taxon>
    </lineage>
</organism>
<evidence type="ECO:0000313" key="12">
    <source>
        <dbReference type="Proteomes" id="UP000766595"/>
    </source>
</evidence>
<keyword evidence="6 9" id="KW-1133">Transmembrane helix</keyword>
<keyword evidence="4 9" id="KW-0997">Cell inner membrane</keyword>
<dbReference type="PANTHER" id="PTHR35011">
    <property type="entry name" value="2,3-DIKETO-L-GULONATE TRAP TRANSPORTER SMALL PERMEASE PROTEIN YIAM"/>
    <property type="match status" value="1"/>
</dbReference>
<evidence type="ECO:0000256" key="3">
    <source>
        <dbReference type="ARBA" id="ARBA00022475"/>
    </source>
</evidence>
<keyword evidence="12" id="KW-1185">Reference proteome</keyword>
<keyword evidence="2 9" id="KW-0813">Transport</keyword>
<comment type="function">
    <text evidence="9">Part of the tripartite ATP-independent periplasmic (TRAP) transport system.</text>
</comment>
<dbReference type="AlphaFoldDB" id="A0A947D2J7"/>
<protein>
    <recommendedName>
        <fullName evidence="9">TRAP transporter small permease protein</fullName>
    </recommendedName>
</protein>
<evidence type="ECO:0000259" key="10">
    <source>
        <dbReference type="Pfam" id="PF04290"/>
    </source>
</evidence>
<accession>A0A947D2J7</accession>
<dbReference type="GO" id="GO:0015740">
    <property type="term" value="P:C4-dicarboxylate transport"/>
    <property type="evidence" value="ECO:0007669"/>
    <property type="project" value="TreeGrafter"/>
</dbReference>
<comment type="caution">
    <text evidence="11">The sequence shown here is derived from an EMBL/GenBank/DDBJ whole genome shotgun (WGS) entry which is preliminary data.</text>
</comment>
<dbReference type="Proteomes" id="UP000766595">
    <property type="component" value="Unassembled WGS sequence"/>
</dbReference>
<comment type="subunit">
    <text evidence="9">The complex comprises the extracytoplasmic solute receptor protein and the two transmembrane proteins.</text>
</comment>
<keyword evidence="7 9" id="KW-0472">Membrane</keyword>
<dbReference type="GO" id="GO:0022857">
    <property type="term" value="F:transmembrane transporter activity"/>
    <property type="evidence" value="ECO:0007669"/>
    <property type="project" value="UniProtKB-UniRule"/>
</dbReference>
<dbReference type="InterPro" id="IPR007387">
    <property type="entry name" value="TRAP_DctQ"/>
</dbReference>
<evidence type="ECO:0000256" key="6">
    <source>
        <dbReference type="ARBA" id="ARBA00022989"/>
    </source>
</evidence>
<dbReference type="InterPro" id="IPR055348">
    <property type="entry name" value="DctQ"/>
</dbReference>
<keyword evidence="5 9" id="KW-0812">Transmembrane</keyword>
<evidence type="ECO:0000256" key="5">
    <source>
        <dbReference type="ARBA" id="ARBA00022692"/>
    </source>
</evidence>
<evidence type="ECO:0000256" key="1">
    <source>
        <dbReference type="ARBA" id="ARBA00004429"/>
    </source>
</evidence>
<name>A0A947D2J7_9HYPH</name>
<evidence type="ECO:0000256" key="2">
    <source>
        <dbReference type="ARBA" id="ARBA00022448"/>
    </source>
</evidence>
<evidence type="ECO:0000256" key="9">
    <source>
        <dbReference type="RuleBase" id="RU369079"/>
    </source>
</evidence>
<dbReference type="EMBL" id="JAHHZF010000004">
    <property type="protein sequence ID" value="MBT9289546.1"/>
    <property type="molecule type" value="Genomic_DNA"/>
</dbReference>
<feature type="transmembrane region" description="Helical" evidence="9">
    <location>
        <begin position="127"/>
        <end position="145"/>
    </location>
</feature>
<evidence type="ECO:0000256" key="4">
    <source>
        <dbReference type="ARBA" id="ARBA00022519"/>
    </source>
</evidence>
<dbReference type="GO" id="GO:0005886">
    <property type="term" value="C:plasma membrane"/>
    <property type="evidence" value="ECO:0007669"/>
    <property type="project" value="UniProtKB-SubCell"/>
</dbReference>
<dbReference type="Pfam" id="PF04290">
    <property type="entry name" value="DctQ"/>
    <property type="match status" value="1"/>
</dbReference>
<comment type="subcellular location">
    <subcellularLocation>
        <location evidence="1 9">Cell inner membrane</location>
        <topology evidence="1 9">Multi-pass membrane protein</topology>
    </subcellularLocation>
</comment>
<feature type="domain" description="Tripartite ATP-independent periplasmic transporters DctQ component" evidence="10">
    <location>
        <begin position="23"/>
        <end position="152"/>
    </location>
</feature>
<keyword evidence="3" id="KW-1003">Cell membrane</keyword>
<evidence type="ECO:0000256" key="8">
    <source>
        <dbReference type="ARBA" id="ARBA00038436"/>
    </source>
</evidence>
<dbReference type="RefSeq" id="WP_261968178.1">
    <property type="nucleotide sequence ID" value="NZ_JAHHZF010000004.1"/>
</dbReference>
<comment type="similarity">
    <text evidence="8 9">Belongs to the TRAP transporter small permease family.</text>
</comment>
<evidence type="ECO:0000256" key="7">
    <source>
        <dbReference type="ARBA" id="ARBA00023136"/>
    </source>
</evidence>
<feature type="transmembrane region" description="Helical" evidence="9">
    <location>
        <begin position="86"/>
        <end position="107"/>
    </location>
</feature>